<dbReference type="Proteomes" id="UP001501175">
    <property type="component" value="Unassembled WGS sequence"/>
</dbReference>
<dbReference type="EMBL" id="BAABHD010000078">
    <property type="protein sequence ID" value="GAA4464930.1"/>
    <property type="molecule type" value="Genomic_DNA"/>
</dbReference>
<protein>
    <submittedName>
        <fullName evidence="1">Uncharacterized protein</fullName>
    </submittedName>
</protein>
<organism evidence="1 2">
    <name type="scientific">Nibrella saemangeumensis</name>
    <dbReference type="NCBI Taxonomy" id="1084526"/>
    <lineage>
        <taxon>Bacteria</taxon>
        <taxon>Pseudomonadati</taxon>
        <taxon>Bacteroidota</taxon>
        <taxon>Cytophagia</taxon>
        <taxon>Cytophagales</taxon>
        <taxon>Spirosomataceae</taxon>
        <taxon>Nibrella</taxon>
    </lineage>
</organism>
<name>A0ABP8NCL1_9BACT</name>
<sequence length="404" mass="47946">MVDFLKTAYVDLYNRIRKLKSKIDARSTEFDIDVSALFVQDTLDLLETLELETFRIIESGFLDFELLMPNNLYLYNKYILRYEFIDSNLAEIILQYDAAERFFNRLINKIYKESNILAIAKPIVTLTSNSKKYYWVEQIAGVEILALPRGEEECLLHLPNLYHEIAHLFCFKYQDGNMLSKFIAELKRYFHAEWVRIKNEKVKVETRHAELEEVRTLWETKWVWELACDLIATFLVGPAYVWTALILNTKAQGEDLLYRWKPNHPPDATRIRIILLMLDKLDLQFEREQINQVWTKFLALTKNPRPTHYKSYFPDQILELLVEEVFSFCKDARLVPISTLLKEPTTTFAVQLNETWSYARAHQSLFDIYERDFLLKLKRELGLIIDYENSTEEEEEDFGDLTQL</sequence>
<dbReference type="RefSeq" id="WP_345247266.1">
    <property type="nucleotide sequence ID" value="NZ_BAABHD010000078.1"/>
</dbReference>
<comment type="caution">
    <text evidence="1">The sequence shown here is derived from an EMBL/GenBank/DDBJ whole genome shotgun (WGS) entry which is preliminary data.</text>
</comment>
<evidence type="ECO:0000313" key="2">
    <source>
        <dbReference type="Proteomes" id="UP001501175"/>
    </source>
</evidence>
<reference evidence="2" key="1">
    <citation type="journal article" date="2019" name="Int. J. Syst. Evol. Microbiol.">
        <title>The Global Catalogue of Microorganisms (GCM) 10K type strain sequencing project: providing services to taxonomists for standard genome sequencing and annotation.</title>
        <authorList>
            <consortium name="The Broad Institute Genomics Platform"/>
            <consortium name="The Broad Institute Genome Sequencing Center for Infectious Disease"/>
            <person name="Wu L."/>
            <person name="Ma J."/>
        </authorList>
    </citation>
    <scope>NUCLEOTIDE SEQUENCE [LARGE SCALE GENOMIC DNA]</scope>
    <source>
        <strain evidence="2">JCM 17927</strain>
    </source>
</reference>
<proteinExistence type="predicted"/>
<evidence type="ECO:0000313" key="1">
    <source>
        <dbReference type="EMBL" id="GAA4464930.1"/>
    </source>
</evidence>
<keyword evidence="2" id="KW-1185">Reference proteome</keyword>
<accession>A0ABP8NCL1</accession>
<gene>
    <name evidence="1" type="ORF">GCM10023189_44870</name>
</gene>